<dbReference type="Proteomes" id="UP000077701">
    <property type="component" value="Unassembled WGS sequence"/>
</dbReference>
<dbReference type="SUPFAM" id="SSF55729">
    <property type="entry name" value="Acyl-CoA N-acyltransferases (Nat)"/>
    <property type="match status" value="1"/>
</dbReference>
<evidence type="ECO:0000313" key="4">
    <source>
        <dbReference type="Proteomes" id="UP000077701"/>
    </source>
</evidence>
<dbReference type="RefSeq" id="WP_068900216.1">
    <property type="nucleotide sequence ID" value="NZ_BDCX01000012.1"/>
</dbReference>
<evidence type="ECO:0000259" key="2">
    <source>
        <dbReference type="PROSITE" id="PS51729"/>
    </source>
</evidence>
<reference evidence="4" key="2">
    <citation type="submission" date="2016-04" db="EMBL/GenBank/DDBJ databases">
        <title>Planomonospora sphaerica JCM9374 whole genome shotgun sequence.</title>
        <authorList>
            <person name="Suzuki T."/>
            <person name="Dohra H."/>
            <person name="Kodani S."/>
        </authorList>
    </citation>
    <scope>NUCLEOTIDE SEQUENCE [LARGE SCALE GENOMIC DNA]</scope>
    <source>
        <strain evidence="4">JCM 9374</strain>
    </source>
</reference>
<dbReference type="EMBL" id="BDCX01000012">
    <property type="protein sequence ID" value="GAT69094.1"/>
    <property type="molecule type" value="Genomic_DNA"/>
</dbReference>
<dbReference type="InterPro" id="IPR031165">
    <property type="entry name" value="GNAT_YJDJ"/>
</dbReference>
<reference evidence="3 4" key="1">
    <citation type="journal article" date="2016" name="Genome Announc.">
        <title>Draft Genome Sequence of Planomonospora sphaerica JCM9374, a Rare Actinomycete.</title>
        <authorList>
            <person name="Dohra H."/>
            <person name="Suzuki T."/>
            <person name="Inoue Y."/>
            <person name="Kodani S."/>
        </authorList>
    </citation>
    <scope>NUCLEOTIDE SEQUENCE [LARGE SCALE GENOMIC DNA]</scope>
    <source>
        <strain evidence="3 4">JCM 9374</strain>
    </source>
</reference>
<evidence type="ECO:0000313" key="3">
    <source>
        <dbReference type="EMBL" id="GAT69094.1"/>
    </source>
</evidence>
<keyword evidence="4" id="KW-1185">Reference proteome</keyword>
<sequence>MTVSIAFVPEKDLFEAKVDGEHAGQLEFTRRDGVIVYTHTEVDPAFEGRGVGSALARAALDAARAEGARVRPRCSFVKNWIDRHPTYAGLVEEA</sequence>
<gene>
    <name evidence="3" type="ORF">PS9374_04762</name>
</gene>
<dbReference type="AlphaFoldDB" id="A0A161LJI5"/>
<protein>
    <submittedName>
        <fullName evidence="3">Acetyltransferase</fullName>
    </submittedName>
</protein>
<dbReference type="OrthoDB" id="5405911at2"/>
<name>A0A161LJI5_9ACTN</name>
<dbReference type="Pfam" id="PF14542">
    <property type="entry name" value="Acetyltransf_CG"/>
    <property type="match status" value="1"/>
</dbReference>
<feature type="domain" description="N-acetyltransferase" evidence="1">
    <location>
        <begin position="1"/>
        <end position="94"/>
    </location>
</feature>
<evidence type="ECO:0000259" key="1">
    <source>
        <dbReference type="PROSITE" id="PS51186"/>
    </source>
</evidence>
<organism evidence="3 4">
    <name type="scientific">Planomonospora sphaerica</name>
    <dbReference type="NCBI Taxonomy" id="161355"/>
    <lineage>
        <taxon>Bacteria</taxon>
        <taxon>Bacillati</taxon>
        <taxon>Actinomycetota</taxon>
        <taxon>Actinomycetes</taxon>
        <taxon>Streptosporangiales</taxon>
        <taxon>Streptosporangiaceae</taxon>
        <taxon>Planomonospora</taxon>
    </lineage>
</organism>
<dbReference type="PANTHER" id="PTHR31435:SF10">
    <property type="entry name" value="BSR4717 PROTEIN"/>
    <property type="match status" value="1"/>
</dbReference>
<dbReference type="PROSITE" id="PS51729">
    <property type="entry name" value="GNAT_YJDJ"/>
    <property type="match status" value="1"/>
</dbReference>
<dbReference type="Gene3D" id="3.40.630.30">
    <property type="match status" value="1"/>
</dbReference>
<dbReference type="PANTHER" id="PTHR31435">
    <property type="entry name" value="PROTEIN NATD1"/>
    <property type="match status" value="1"/>
</dbReference>
<proteinExistence type="predicted"/>
<dbReference type="STRING" id="161355.PS9374_04762"/>
<dbReference type="GO" id="GO:0016747">
    <property type="term" value="F:acyltransferase activity, transferring groups other than amino-acyl groups"/>
    <property type="evidence" value="ECO:0007669"/>
    <property type="project" value="InterPro"/>
</dbReference>
<accession>A0A161LJI5</accession>
<dbReference type="InterPro" id="IPR016181">
    <property type="entry name" value="Acyl_CoA_acyltransferase"/>
</dbReference>
<dbReference type="InterPro" id="IPR045057">
    <property type="entry name" value="Gcn5-rel_NAT"/>
</dbReference>
<dbReference type="PROSITE" id="PS51186">
    <property type="entry name" value="GNAT"/>
    <property type="match status" value="1"/>
</dbReference>
<keyword evidence="3" id="KW-0808">Transferase</keyword>
<comment type="caution">
    <text evidence="3">The sequence shown here is derived from an EMBL/GenBank/DDBJ whole genome shotgun (WGS) entry which is preliminary data.</text>
</comment>
<feature type="domain" description="N-acetyltransferase" evidence="2">
    <location>
        <begin position="6"/>
        <end position="92"/>
    </location>
</feature>
<dbReference type="InterPro" id="IPR000182">
    <property type="entry name" value="GNAT_dom"/>
</dbReference>